<keyword evidence="2" id="KW-0472">Membrane</keyword>
<reference evidence="4" key="1">
    <citation type="journal article" date="2017" name="Plant J.">
        <title>The pomegranate (Punica granatum L.) genome and the genomics of punicalagin biosynthesis.</title>
        <authorList>
            <person name="Qin G."/>
            <person name="Xu C."/>
            <person name="Ming R."/>
            <person name="Tang H."/>
            <person name="Guyot R."/>
            <person name="Kramer E.M."/>
            <person name="Hu Y."/>
            <person name="Yi X."/>
            <person name="Qi Y."/>
            <person name="Xu X."/>
            <person name="Gao Z."/>
            <person name="Pan H."/>
            <person name="Jian J."/>
            <person name="Tian Y."/>
            <person name="Yue Z."/>
            <person name="Xu Y."/>
        </authorList>
    </citation>
    <scope>NUCLEOTIDE SEQUENCE [LARGE SCALE GENOMIC DNA]</scope>
    <source>
        <strain evidence="4">cv. Dabenzi</strain>
    </source>
</reference>
<sequence>MGTSEHLQTQRQQTTKQPKMATHSRSTTSSSSNGSFYDRAKLQGKNCGAEMLICRSVEGDSQDCCINIYVSNNVQGVNNSILVGSKVKMGDLGVTLSFRDLKVECGTSDQHRKRTKTRRKRDHSRSLRVGSFGSVLVVLLLILFFLFSR</sequence>
<dbReference type="AlphaFoldDB" id="A0A218XYY7"/>
<feature type="compositionally biased region" description="Low complexity" evidence="1">
    <location>
        <begin position="9"/>
        <end position="35"/>
    </location>
</feature>
<name>A0A218XYY7_PUNGR</name>
<evidence type="ECO:0000256" key="2">
    <source>
        <dbReference type="SAM" id="Phobius"/>
    </source>
</evidence>
<feature type="transmembrane region" description="Helical" evidence="2">
    <location>
        <begin position="126"/>
        <end position="147"/>
    </location>
</feature>
<protein>
    <recommendedName>
        <fullName evidence="5">Transmembrane protein</fullName>
    </recommendedName>
</protein>
<dbReference type="EMBL" id="MTKT01000553">
    <property type="protein sequence ID" value="OWM90267.1"/>
    <property type="molecule type" value="Genomic_DNA"/>
</dbReference>
<evidence type="ECO:0008006" key="5">
    <source>
        <dbReference type="Google" id="ProtNLM"/>
    </source>
</evidence>
<keyword evidence="2" id="KW-1133">Transmembrane helix</keyword>
<feature type="region of interest" description="Disordered" evidence="1">
    <location>
        <begin position="1"/>
        <end position="37"/>
    </location>
</feature>
<comment type="caution">
    <text evidence="3">The sequence shown here is derived from an EMBL/GenBank/DDBJ whole genome shotgun (WGS) entry which is preliminary data.</text>
</comment>
<accession>A0A218XYY7</accession>
<evidence type="ECO:0000313" key="3">
    <source>
        <dbReference type="EMBL" id="OWM90267.1"/>
    </source>
</evidence>
<evidence type="ECO:0000313" key="4">
    <source>
        <dbReference type="Proteomes" id="UP000197138"/>
    </source>
</evidence>
<dbReference type="Proteomes" id="UP000197138">
    <property type="component" value="Unassembled WGS sequence"/>
</dbReference>
<evidence type="ECO:0000256" key="1">
    <source>
        <dbReference type="SAM" id="MobiDB-lite"/>
    </source>
</evidence>
<organism evidence="3 4">
    <name type="scientific">Punica granatum</name>
    <name type="common">Pomegranate</name>
    <dbReference type="NCBI Taxonomy" id="22663"/>
    <lineage>
        <taxon>Eukaryota</taxon>
        <taxon>Viridiplantae</taxon>
        <taxon>Streptophyta</taxon>
        <taxon>Embryophyta</taxon>
        <taxon>Tracheophyta</taxon>
        <taxon>Spermatophyta</taxon>
        <taxon>Magnoliopsida</taxon>
        <taxon>eudicotyledons</taxon>
        <taxon>Gunneridae</taxon>
        <taxon>Pentapetalae</taxon>
        <taxon>rosids</taxon>
        <taxon>malvids</taxon>
        <taxon>Myrtales</taxon>
        <taxon>Lythraceae</taxon>
        <taxon>Punica</taxon>
    </lineage>
</organism>
<keyword evidence="2" id="KW-0812">Transmembrane</keyword>
<proteinExistence type="predicted"/>
<gene>
    <name evidence="3" type="ORF">CDL15_Pgr006588</name>
</gene>